<keyword evidence="9" id="KW-0539">Nucleus</keyword>
<dbReference type="GeneID" id="102807401"/>
<evidence type="ECO:0000256" key="10">
    <source>
        <dbReference type="SAM" id="MobiDB-lite"/>
    </source>
</evidence>
<evidence type="ECO:0000256" key="4">
    <source>
        <dbReference type="ARBA" id="ARBA00022553"/>
    </source>
</evidence>
<evidence type="ECO:0000256" key="6">
    <source>
        <dbReference type="ARBA" id="ARBA00023015"/>
    </source>
</evidence>
<evidence type="ECO:0000256" key="9">
    <source>
        <dbReference type="ARBA" id="ARBA00023242"/>
    </source>
</evidence>
<evidence type="ECO:0000256" key="2">
    <source>
        <dbReference type="ARBA" id="ARBA00021162"/>
    </source>
</evidence>
<evidence type="ECO:0000313" key="11">
    <source>
        <dbReference type="Proteomes" id="UP000694865"/>
    </source>
</evidence>
<evidence type="ECO:0000313" key="12">
    <source>
        <dbReference type="RefSeq" id="XP_006817641.1"/>
    </source>
</evidence>
<gene>
    <name evidence="12" type="primary">LOC102807401</name>
</gene>
<evidence type="ECO:0000256" key="1">
    <source>
        <dbReference type="ARBA" id="ARBA00004123"/>
    </source>
</evidence>
<organism evidence="11 12">
    <name type="scientific">Saccoglossus kowalevskii</name>
    <name type="common">Acorn worm</name>
    <dbReference type="NCBI Taxonomy" id="10224"/>
    <lineage>
        <taxon>Eukaryota</taxon>
        <taxon>Metazoa</taxon>
        <taxon>Hemichordata</taxon>
        <taxon>Enteropneusta</taxon>
        <taxon>Harrimaniidae</taxon>
        <taxon>Saccoglossus</taxon>
    </lineage>
</organism>
<feature type="region of interest" description="Disordered" evidence="10">
    <location>
        <begin position="277"/>
        <end position="305"/>
    </location>
</feature>
<keyword evidence="11" id="KW-1185">Reference proteome</keyword>
<feature type="non-terminal residue" evidence="12">
    <location>
        <position position="1"/>
    </location>
</feature>
<dbReference type="PANTHER" id="PTHR12693">
    <property type="entry name" value="MENIN"/>
    <property type="match status" value="1"/>
</dbReference>
<protein>
    <recommendedName>
        <fullName evidence="2">Menin</fullName>
    </recommendedName>
</protein>
<dbReference type="RefSeq" id="XP_006817641.1">
    <property type="nucleotide sequence ID" value="XM_006817578.1"/>
</dbReference>
<dbReference type="InterPro" id="IPR007747">
    <property type="entry name" value="Menin"/>
</dbReference>
<dbReference type="Pfam" id="PF05053">
    <property type="entry name" value="Menin"/>
    <property type="match status" value="1"/>
</dbReference>
<keyword evidence="5" id="KW-0156">Chromatin regulator</keyword>
<keyword evidence="8" id="KW-0804">Transcription</keyword>
<dbReference type="PANTHER" id="PTHR12693:SF3">
    <property type="entry name" value="MENIN"/>
    <property type="match status" value="1"/>
</dbReference>
<reference evidence="12" key="1">
    <citation type="submission" date="2025-08" db="UniProtKB">
        <authorList>
            <consortium name="RefSeq"/>
        </authorList>
    </citation>
    <scope>IDENTIFICATION</scope>
    <source>
        <tissue evidence="12">Testes</tissue>
    </source>
</reference>
<comment type="subcellular location">
    <subcellularLocation>
        <location evidence="1">Nucleus</location>
    </subcellularLocation>
</comment>
<dbReference type="Proteomes" id="UP000694865">
    <property type="component" value="Unplaced"/>
</dbReference>
<keyword evidence="4" id="KW-0597">Phosphoprotein</keyword>
<feature type="compositionally biased region" description="Basic and acidic residues" evidence="10">
    <location>
        <begin position="131"/>
        <end position="142"/>
    </location>
</feature>
<evidence type="ECO:0000256" key="3">
    <source>
        <dbReference type="ARBA" id="ARBA00022491"/>
    </source>
</evidence>
<evidence type="ECO:0000256" key="8">
    <source>
        <dbReference type="ARBA" id="ARBA00023163"/>
    </source>
</evidence>
<proteinExistence type="predicted"/>
<name>A0ABM0MCA0_SACKO</name>
<sequence length="305" mass="34164">YNYNREDEEIYKEFLEIAHELIPNMLKTASLSKCLQEKTILCDPQCFAYVLQFYDGICQWEEGSCTPVLHIGWAKHFITCIAKFSPRVREYLHIKTNDEETMDMEDKSECTTNGDGNKDQSTEKGLAQDVKASRKDDKKEESNIAAIAGSDCEVPSELLDTVTTTTATPFTTTSTWDAKTDFYDFLSSQSNGSAFPGMTMESVMKAESPAEMVLHRQSRSGPHSVASDEGGVTCRDALPVMIPTNITFTSAKMKGLKDLLTSHGKVNTSAIQLQLTAQSQTTVVKRSRSATEYDYVSQRRRPRRE</sequence>
<keyword evidence="3" id="KW-0678">Repressor</keyword>
<accession>A0ABM0MCA0</accession>
<evidence type="ECO:0000256" key="7">
    <source>
        <dbReference type="ARBA" id="ARBA00023125"/>
    </source>
</evidence>
<keyword evidence="7" id="KW-0238">DNA-binding</keyword>
<feature type="region of interest" description="Disordered" evidence="10">
    <location>
        <begin position="102"/>
        <end position="147"/>
    </location>
</feature>
<evidence type="ECO:0000256" key="5">
    <source>
        <dbReference type="ARBA" id="ARBA00022853"/>
    </source>
</evidence>
<keyword evidence="6" id="KW-0805">Transcription regulation</keyword>